<gene>
    <name evidence="2" type="ORF">MP_TR5310_c0_g1_i1_g.14747</name>
</gene>
<proteinExistence type="predicted"/>
<dbReference type="PANTHER" id="PTHR36032:SF1">
    <property type="entry name" value="PHOSPHOPANTOTHENATE--CYSTEINE LIGASE 2"/>
    <property type="match status" value="1"/>
</dbReference>
<dbReference type="EMBL" id="GEVM01024310">
    <property type="protein sequence ID" value="JAU81628.1"/>
    <property type="molecule type" value="Transcribed_RNA"/>
</dbReference>
<dbReference type="PANTHER" id="PTHR36032">
    <property type="entry name" value="PHOSPHOPANTOTHENATE--CYSTEINE LIGASE 2"/>
    <property type="match status" value="1"/>
</dbReference>
<sequence length="144" mass="15945">MVDPTSAPKRYTPPNQRNRSSNRRRSRAYGEQLDGTGSSIGNEGERSQPVAVGIQRENSSPRIISPEGCCGSEAYQLLSDRWAAAMHLYNDPSVDLSERPMMYYGGDVWIMASGNRTLPPPPVLPTDYRTQLSRGLPDSKVAKF</sequence>
<protein>
    <submittedName>
        <fullName evidence="2">Uncharacterized protein</fullName>
    </submittedName>
</protein>
<evidence type="ECO:0000313" key="2">
    <source>
        <dbReference type="EMBL" id="JAU81628.1"/>
    </source>
</evidence>
<reference evidence="2" key="1">
    <citation type="submission" date="2016-07" db="EMBL/GenBank/DDBJ databases">
        <title>De novo transcriptome assembly of four accessions of the metal hyperaccumulator plant Noccaea caerulescens.</title>
        <authorList>
            <person name="Blande D."/>
            <person name="Halimaa P."/>
            <person name="Tervahauta A.I."/>
            <person name="Aarts M.G."/>
            <person name="Karenlampi S.O."/>
        </authorList>
    </citation>
    <scope>NUCLEOTIDE SEQUENCE</scope>
</reference>
<feature type="region of interest" description="Disordered" evidence="1">
    <location>
        <begin position="1"/>
        <end position="65"/>
    </location>
</feature>
<organism evidence="2">
    <name type="scientific">Noccaea caerulescens</name>
    <name type="common">Alpine penny-cress</name>
    <name type="synonym">Thlaspi caerulescens</name>
    <dbReference type="NCBI Taxonomy" id="107243"/>
    <lineage>
        <taxon>Eukaryota</taxon>
        <taxon>Viridiplantae</taxon>
        <taxon>Streptophyta</taxon>
        <taxon>Embryophyta</taxon>
        <taxon>Tracheophyta</taxon>
        <taxon>Spermatophyta</taxon>
        <taxon>Magnoliopsida</taxon>
        <taxon>eudicotyledons</taxon>
        <taxon>Gunneridae</taxon>
        <taxon>Pentapetalae</taxon>
        <taxon>rosids</taxon>
        <taxon>malvids</taxon>
        <taxon>Brassicales</taxon>
        <taxon>Brassicaceae</taxon>
        <taxon>Coluteocarpeae</taxon>
        <taxon>Noccaea</taxon>
    </lineage>
</organism>
<accession>A0A1J3IQD9</accession>
<name>A0A1J3IQD9_NOCCA</name>
<dbReference type="AlphaFoldDB" id="A0A1J3IQD9"/>
<evidence type="ECO:0000256" key="1">
    <source>
        <dbReference type="SAM" id="MobiDB-lite"/>
    </source>
</evidence>